<name>A0A4Y2SYI7_ARAVE</name>
<reference evidence="2 4" key="1">
    <citation type="journal article" date="2019" name="Sci. Rep.">
        <title>Orb-weaving spider Araneus ventricosus genome elucidates the spidroin gene catalogue.</title>
        <authorList>
            <person name="Kono N."/>
            <person name="Nakamura H."/>
            <person name="Ohtoshi R."/>
            <person name="Moran D.A.P."/>
            <person name="Shinohara A."/>
            <person name="Yoshida Y."/>
            <person name="Fujiwara M."/>
            <person name="Mori M."/>
            <person name="Tomita M."/>
            <person name="Arakawa K."/>
        </authorList>
    </citation>
    <scope>NUCLEOTIDE SEQUENCE [LARGE SCALE GENOMIC DNA]</scope>
</reference>
<evidence type="ECO:0000313" key="2">
    <source>
        <dbReference type="EMBL" id="GBN93438.1"/>
    </source>
</evidence>
<evidence type="ECO:0000256" key="1">
    <source>
        <dbReference type="SAM" id="MobiDB-lite"/>
    </source>
</evidence>
<dbReference type="PRINTS" id="PR01228">
    <property type="entry name" value="EGGSHELL"/>
</dbReference>
<feature type="region of interest" description="Disordered" evidence="1">
    <location>
        <begin position="239"/>
        <end position="276"/>
    </location>
</feature>
<dbReference type="OrthoDB" id="6437668at2759"/>
<dbReference type="Proteomes" id="UP000499080">
    <property type="component" value="Unassembled WGS sequence"/>
</dbReference>
<feature type="compositionally biased region" description="Gly residues" evidence="1">
    <location>
        <begin position="239"/>
        <end position="248"/>
    </location>
</feature>
<dbReference type="AlphaFoldDB" id="A0A4Y2SYI7"/>
<feature type="compositionally biased region" description="Low complexity" evidence="1">
    <location>
        <begin position="106"/>
        <end position="124"/>
    </location>
</feature>
<gene>
    <name evidence="2" type="ORF">AVEN_70848_1</name>
    <name evidence="3" type="ORF">AVEN_80961_1</name>
</gene>
<accession>A0A4Y2SYI7</accession>
<sequence length="406" mass="41044">MVSLKKQTLFDICHADKDSNRISSRGFVYIVQATGNLEPYFVMKTALVLCAVALLSATMAYAKMAEKVSEDDDFVVYRIPVRDLDLQSQASRMSYDGGLEYGGSHGRSSSKSSSSSKSTSSSTGAGRGKGYGEGSSSAGHGTGHGGSSSGHGHGGSSGGYGSGHGGSGYGSGGSGGSGYGSGGSGYGSGGSGYGSGGSGHGSGGSGYGSGGSGYGSGGSGYGSGGSGYGRGGSGHGYGSSEGGYGQGGQASYTPGGYEPHHSTSHNHYDEDEGDHPKIVTTTKTVSTNSAHDTGLNSAPQYRQIPDSVGDLHFRLADYLKIAPGHEASTKYNQKLFEGYGAELSEAAPAFRSGQHLNVNAFTRSLNQNMGAFKAPSYRSNGYVPQASVIYPTAYALRHVGFGLGGF</sequence>
<protein>
    <submittedName>
        <fullName evidence="2">Uncharacterized protein</fullName>
    </submittedName>
</protein>
<comment type="caution">
    <text evidence="2">The sequence shown here is derived from an EMBL/GenBank/DDBJ whole genome shotgun (WGS) entry which is preliminary data.</text>
</comment>
<organism evidence="2 4">
    <name type="scientific">Araneus ventricosus</name>
    <name type="common">Orbweaver spider</name>
    <name type="synonym">Epeira ventricosa</name>
    <dbReference type="NCBI Taxonomy" id="182803"/>
    <lineage>
        <taxon>Eukaryota</taxon>
        <taxon>Metazoa</taxon>
        <taxon>Ecdysozoa</taxon>
        <taxon>Arthropoda</taxon>
        <taxon>Chelicerata</taxon>
        <taxon>Arachnida</taxon>
        <taxon>Araneae</taxon>
        <taxon>Araneomorphae</taxon>
        <taxon>Entelegynae</taxon>
        <taxon>Araneoidea</taxon>
        <taxon>Araneidae</taxon>
        <taxon>Araneus</taxon>
    </lineage>
</organism>
<evidence type="ECO:0000313" key="3">
    <source>
        <dbReference type="EMBL" id="GBN93440.1"/>
    </source>
</evidence>
<feature type="compositionally biased region" description="Gly residues" evidence="1">
    <location>
        <begin position="140"/>
        <end position="160"/>
    </location>
</feature>
<keyword evidence="4" id="KW-1185">Reference proteome</keyword>
<feature type="region of interest" description="Disordered" evidence="1">
    <location>
        <begin position="95"/>
        <end position="160"/>
    </location>
</feature>
<dbReference type="EMBL" id="BGPR01024947">
    <property type="protein sequence ID" value="GBN93440.1"/>
    <property type="molecule type" value="Genomic_DNA"/>
</dbReference>
<evidence type="ECO:0000313" key="4">
    <source>
        <dbReference type="Proteomes" id="UP000499080"/>
    </source>
</evidence>
<proteinExistence type="predicted"/>
<dbReference type="EMBL" id="BGPR01024946">
    <property type="protein sequence ID" value="GBN93438.1"/>
    <property type="molecule type" value="Genomic_DNA"/>
</dbReference>